<protein>
    <recommendedName>
        <fullName evidence="3">Transposase domain-containing protein</fullName>
    </recommendedName>
</protein>
<organism evidence="1 2">
    <name type="scientific">Macrosiphum euphorbiae</name>
    <name type="common">potato aphid</name>
    <dbReference type="NCBI Taxonomy" id="13131"/>
    <lineage>
        <taxon>Eukaryota</taxon>
        <taxon>Metazoa</taxon>
        <taxon>Ecdysozoa</taxon>
        <taxon>Arthropoda</taxon>
        <taxon>Hexapoda</taxon>
        <taxon>Insecta</taxon>
        <taxon>Pterygota</taxon>
        <taxon>Neoptera</taxon>
        <taxon>Paraneoptera</taxon>
        <taxon>Hemiptera</taxon>
        <taxon>Sternorrhyncha</taxon>
        <taxon>Aphidomorpha</taxon>
        <taxon>Aphidoidea</taxon>
        <taxon>Aphididae</taxon>
        <taxon>Macrosiphini</taxon>
        <taxon>Macrosiphum</taxon>
    </lineage>
</organism>
<keyword evidence="2" id="KW-1185">Reference proteome</keyword>
<dbReference type="PANTHER" id="PTHR33053">
    <property type="entry name" value="PROTEIN, PUTATIVE-RELATED"/>
    <property type="match status" value="1"/>
</dbReference>
<sequence>MSEKRKTNQQDLSANVSQRTLRRRIATELENMLNISDQDLVSNCDIYCTLQSDASVMNKVIQGSNNNQNKNISTVDNLYMNESISNSNEFNTFDLKQSSQSSSTENDEYDRNILNENANININTSNKDQDFVEKLKHWAVEYKIKQNALDALLGILRKETIGENLPKVSRTFLKTPRNTLIQIVSPDQYCHFGLKIGLEKVLNRLQNDDLLNSLNFKISLKISTDGLPLSESSTSQLWPILGCIIQTSHVFVIGIYHGLSKPNDANTFLQYFVDEMTDLTNNGIYFNNIYYKVNIHCIICDAPAKSFITKTKGHTGYNSCSKCCQEGEFLYNRICFPEVRNNILKTDDGFSKQEYDDYHQGISILLSIPNFKPVSQIPFDYMHLVCIGVFKKVMSMWVSGKPECQIVRLKHCKIVALNNSLKNMRSYITNDFARRPQDIVNLGKWKATELRQMLLYTCPVALFGVVHPRVYEHVLTLHVSMRILCSQKLLDLHSDYAKLLLEHFVETFIILYGKHYVSHNVHGLLHLVEDAKLLGPLDNFSAFEFENCLRLIKRQLRKSAHPLQQLYRRYSEESLNILNVSVKSTMFNKKHVNGIVLSTTDTDQQYKKAKINNSIITITNPDNYCMIKESNIVVTICNIVYDKTMKYMV</sequence>
<evidence type="ECO:0000313" key="2">
    <source>
        <dbReference type="Proteomes" id="UP001160148"/>
    </source>
</evidence>
<dbReference type="AlphaFoldDB" id="A0AAV0Y9G5"/>
<dbReference type="Proteomes" id="UP001160148">
    <property type="component" value="Unassembled WGS sequence"/>
</dbReference>
<gene>
    <name evidence="1" type="ORF">MEUPH1_LOCUS30406</name>
</gene>
<reference evidence="1 2" key="1">
    <citation type="submission" date="2023-01" db="EMBL/GenBank/DDBJ databases">
        <authorList>
            <person name="Whitehead M."/>
        </authorList>
    </citation>
    <scope>NUCLEOTIDE SEQUENCE [LARGE SCALE GENOMIC DNA]</scope>
</reference>
<evidence type="ECO:0000313" key="1">
    <source>
        <dbReference type="EMBL" id="CAI6377101.1"/>
    </source>
</evidence>
<proteinExistence type="predicted"/>
<dbReference type="PANTHER" id="PTHR33053:SF9">
    <property type="entry name" value="AGAP000105-PA"/>
    <property type="match status" value="1"/>
</dbReference>
<dbReference type="EMBL" id="CARXXK010001650">
    <property type="protein sequence ID" value="CAI6377101.1"/>
    <property type="molecule type" value="Genomic_DNA"/>
</dbReference>
<comment type="caution">
    <text evidence="1">The sequence shown here is derived from an EMBL/GenBank/DDBJ whole genome shotgun (WGS) entry which is preliminary data.</text>
</comment>
<evidence type="ECO:0008006" key="3">
    <source>
        <dbReference type="Google" id="ProtNLM"/>
    </source>
</evidence>
<name>A0AAV0Y9G5_9HEMI</name>
<accession>A0AAV0Y9G5</accession>